<dbReference type="NCBIfam" id="TIGR01351">
    <property type="entry name" value="adk"/>
    <property type="match status" value="1"/>
</dbReference>
<keyword evidence="6" id="KW-0963">Cytoplasm</keyword>
<dbReference type="PATRIC" id="fig|29556.3.peg.360"/>
<feature type="binding site" evidence="6">
    <location>
        <position position="150"/>
    </location>
    <ligand>
        <name>Zn(2+)</name>
        <dbReference type="ChEBI" id="CHEBI:29105"/>
        <note>structural</note>
    </ligand>
</feature>
<accession>A0A0D5ZJX5</accession>
<feature type="binding site" evidence="6">
    <location>
        <position position="34"/>
    </location>
    <ligand>
        <name>AMP</name>
        <dbReference type="ChEBI" id="CHEBI:456215"/>
    </ligand>
</feature>
<protein>
    <recommendedName>
        <fullName evidence="6 8">Adenylate kinase</fullName>
        <shortName evidence="6">AK</shortName>
        <ecNumber evidence="6 8">2.7.4.3</ecNumber>
    </recommendedName>
    <alternativeName>
        <fullName evidence="6">ATP-AMP transphosphorylase</fullName>
    </alternativeName>
    <alternativeName>
        <fullName evidence="6">ATP:AMP phosphotransferase</fullName>
    </alternativeName>
    <alternativeName>
        <fullName evidence="6">Adenylate monophosphate kinase</fullName>
    </alternativeName>
</protein>
<feature type="binding site" evidence="6">
    <location>
        <position position="130"/>
    </location>
    <ligand>
        <name>Zn(2+)</name>
        <dbReference type="ChEBI" id="CHEBI:29105"/>
        <note>structural</note>
    </ligand>
</feature>
<feature type="binding site" evidence="6">
    <location>
        <begin position="13"/>
        <end position="18"/>
    </location>
    <ligand>
        <name>ATP</name>
        <dbReference type="ChEBI" id="CHEBI:30616"/>
    </ligand>
</feature>
<dbReference type="InterPro" id="IPR000850">
    <property type="entry name" value="Adenylat/UMP-CMP_kin"/>
</dbReference>
<keyword evidence="5 6" id="KW-0067">ATP-binding</keyword>
<comment type="subunit">
    <text evidence="6 8">Monomer.</text>
</comment>
<reference evidence="10 11" key="1">
    <citation type="journal article" date="2015" name="Genome Announc.">
        <title>Complete Genome Sequence of Mycoplasma meleagridis, a Possible Emerging Pathogen in Chickens.</title>
        <authorList>
            <person name="Abolnik C."/>
        </authorList>
    </citation>
    <scope>NUCLEOTIDE SEQUENCE [LARGE SCALE GENOMIC DNA]</scope>
    <source>
        <strain evidence="10 11">B2096 8B</strain>
    </source>
</reference>
<keyword evidence="4 6" id="KW-0418">Kinase</keyword>
<dbReference type="UniPathway" id="UPA00588">
    <property type="reaction ID" value="UER00649"/>
</dbReference>
<feature type="binding site" evidence="6">
    <location>
        <position position="171"/>
    </location>
    <ligand>
        <name>AMP</name>
        <dbReference type="ChEBI" id="CHEBI:456215"/>
    </ligand>
</feature>
<dbReference type="SUPFAM" id="SSF52540">
    <property type="entry name" value="P-loop containing nucleoside triphosphate hydrolases"/>
    <property type="match status" value="1"/>
</dbReference>
<keyword evidence="3 6" id="KW-0547">Nucleotide-binding</keyword>
<dbReference type="FunFam" id="3.40.50.300:FF:000106">
    <property type="entry name" value="Adenylate kinase mitochondrial"/>
    <property type="match status" value="1"/>
</dbReference>
<feature type="domain" description="Adenylate kinase active site lid" evidence="9">
    <location>
        <begin position="127"/>
        <end position="162"/>
    </location>
</feature>
<dbReference type="EMBL" id="CP011021">
    <property type="protein sequence ID" value="AKA49975.1"/>
    <property type="molecule type" value="Genomic_DNA"/>
</dbReference>
<evidence type="ECO:0000256" key="2">
    <source>
        <dbReference type="ARBA" id="ARBA00022727"/>
    </source>
</evidence>
<evidence type="ECO:0000256" key="4">
    <source>
        <dbReference type="ARBA" id="ARBA00022777"/>
    </source>
</evidence>
<evidence type="ECO:0000256" key="8">
    <source>
        <dbReference type="RuleBase" id="RU003331"/>
    </source>
</evidence>
<dbReference type="HAMAP" id="MF_00235">
    <property type="entry name" value="Adenylate_kinase_Adk"/>
    <property type="match status" value="1"/>
</dbReference>
<dbReference type="EC" id="2.7.4.3" evidence="6 8"/>
<feature type="binding site" evidence="6">
    <location>
        <position position="127"/>
    </location>
    <ligand>
        <name>ATP</name>
        <dbReference type="ChEBI" id="CHEBI:30616"/>
    </ligand>
</feature>
<dbReference type="Gene3D" id="3.40.50.300">
    <property type="entry name" value="P-loop containing nucleotide triphosphate hydrolases"/>
    <property type="match status" value="1"/>
</dbReference>
<dbReference type="GO" id="GO:0004017">
    <property type="term" value="F:AMP kinase activity"/>
    <property type="evidence" value="ECO:0007669"/>
    <property type="project" value="UniProtKB-UniRule"/>
</dbReference>
<feature type="region of interest" description="NMP" evidence="6">
    <location>
        <begin position="33"/>
        <end position="62"/>
    </location>
</feature>
<comment type="caution">
    <text evidence="6">Lacks conserved residue(s) required for the propagation of feature annotation.</text>
</comment>
<dbReference type="GO" id="GO:0005737">
    <property type="term" value="C:cytoplasm"/>
    <property type="evidence" value="ECO:0007669"/>
    <property type="project" value="UniProtKB-SubCell"/>
</dbReference>
<dbReference type="GO" id="GO:0008270">
    <property type="term" value="F:zinc ion binding"/>
    <property type="evidence" value="ECO:0007669"/>
    <property type="project" value="UniProtKB-UniRule"/>
</dbReference>
<keyword evidence="2 6" id="KW-0545">Nucleotide biosynthesis</keyword>
<feature type="binding site" evidence="6">
    <location>
        <begin position="60"/>
        <end position="62"/>
    </location>
    <ligand>
        <name>AMP</name>
        <dbReference type="ChEBI" id="CHEBI:456215"/>
    </ligand>
</feature>
<feature type="binding site" evidence="6">
    <location>
        <position position="96"/>
    </location>
    <ligand>
        <name>AMP</name>
        <dbReference type="ChEBI" id="CHEBI:456215"/>
    </ligand>
</feature>
<comment type="catalytic activity">
    <reaction evidence="6 8">
        <text>AMP + ATP = 2 ADP</text>
        <dbReference type="Rhea" id="RHEA:12973"/>
        <dbReference type="ChEBI" id="CHEBI:30616"/>
        <dbReference type="ChEBI" id="CHEBI:456215"/>
        <dbReference type="ChEBI" id="CHEBI:456216"/>
        <dbReference type="EC" id="2.7.4.3"/>
    </reaction>
</comment>
<dbReference type="CDD" id="cd01428">
    <property type="entry name" value="ADK"/>
    <property type="match status" value="1"/>
</dbReference>
<feature type="binding site" evidence="6">
    <location>
        <position position="153"/>
    </location>
    <ligand>
        <name>Zn(2+)</name>
        <dbReference type="ChEBI" id="CHEBI:29105"/>
        <note>structural</note>
    </ligand>
</feature>
<comment type="pathway">
    <text evidence="6">Purine metabolism; AMP biosynthesis via salvage pathway; AMP from ADP: step 1/1.</text>
</comment>
<gene>
    <name evidence="6" type="primary">adk</name>
    <name evidence="10" type="ORF">VO56_01770</name>
</gene>
<dbReference type="InterPro" id="IPR007862">
    <property type="entry name" value="Adenylate_kinase_lid-dom"/>
</dbReference>
<evidence type="ECO:0000256" key="7">
    <source>
        <dbReference type="RuleBase" id="RU003330"/>
    </source>
</evidence>
<sequence>MIKTNVIFMGQPGVGKGTVAAIIAEKSNLKHVSTGSIFREQIANKTELGKKVESIVTSGGYVPDDITNAIVKEAALKLNSEGKYFILDGYPRTIAQAEFLSSINGLDFVVVELTVDKEVILERLGGRRSCPSCQAGYHVKFKPSSDNVTCDNCGTELITRKDDAPEAIIKRLDIYNSQTQPLIDYYKAKGTMHTFDASESPEKVAEKVLNLLEKNGKI</sequence>
<evidence type="ECO:0000256" key="5">
    <source>
        <dbReference type="ARBA" id="ARBA00022840"/>
    </source>
</evidence>
<keyword evidence="6" id="KW-0862">Zinc</keyword>
<evidence type="ECO:0000256" key="6">
    <source>
        <dbReference type="HAMAP-Rule" id="MF_00235"/>
    </source>
</evidence>
<dbReference type="HOGENOM" id="CLU_032354_1_2_14"/>
<dbReference type="AlphaFoldDB" id="A0A0D5ZJX5"/>
<dbReference type="GO" id="GO:0044209">
    <property type="term" value="P:AMP salvage"/>
    <property type="evidence" value="ECO:0007669"/>
    <property type="project" value="UniProtKB-UniRule"/>
</dbReference>
<organism evidence="10 11">
    <name type="scientific">Mycoplasmopsis gallinacea</name>
    <dbReference type="NCBI Taxonomy" id="29556"/>
    <lineage>
        <taxon>Bacteria</taxon>
        <taxon>Bacillati</taxon>
        <taxon>Mycoplasmatota</taxon>
        <taxon>Mycoplasmoidales</taxon>
        <taxon>Metamycoplasmataceae</taxon>
        <taxon>Mycoplasmopsis</taxon>
    </lineage>
</organism>
<comment type="function">
    <text evidence="6">Catalyzes the reversible transfer of the terminal phosphate group between ATP and AMP. Plays an important role in cellular energy homeostasis and in adenine nucleotide metabolism.</text>
</comment>
<dbReference type="Pfam" id="PF00406">
    <property type="entry name" value="ADK"/>
    <property type="match status" value="1"/>
</dbReference>
<proteinExistence type="inferred from homology"/>
<dbReference type="PRINTS" id="PR00094">
    <property type="entry name" value="ADENYLTKNASE"/>
</dbReference>
<feature type="binding site" evidence="6">
    <location>
        <begin position="89"/>
        <end position="92"/>
    </location>
    <ligand>
        <name>AMP</name>
        <dbReference type="ChEBI" id="CHEBI:456215"/>
    </ligand>
</feature>
<dbReference type="Pfam" id="PF05191">
    <property type="entry name" value="ADK_lid"/>
    <property type="match status" value="1"/>
</dbReference>
<dbReference type="KEGG" id="mgb:VO56_01770"/>
<dbReference type="PANTHER" id="PTHR23359">
    <property type="entry name" value="NUCLEOTIDE KINASE"/>
    <property type="match status" value="1"/>
</dbReference>
<feature type="binding site" evidence="6">
    <location>
        <position position="199"/>
    </location>
    <ligand>
        <name>ATP</name>
        <dbReference type="ChEBI" id="CHEBI:30616"/>
    </ligand>
</feature>
<feature type="binding site" evidence="6">
    <location>
        <position position="133"/>
    </location>
    <ligand>
        <name>Zn(2+)</name>
        <dbReference type="ChEBI" id="CHEBI:29105"/>
        <note>structural</note>
    </ligand>
</feature>
<dbReference type="PROSITE" id="PS00113">
    <property type="entry name" value="ADENYLATE_KINASE"/>
    <property type="match status" value="1"/>
</dbReference>
<keyword evidence="1 6" id="KW-0808">Transferase</keyword>
<evidence type="ECO:0000259" key="9">
    <source>
        <dbReference type="Pfam" id="PF05191"/>
    </source>
</evidence>
<evidence type="ECO:0000256" key="3">
    <source>
        <dbReference type="ARBA" id="ARBA00022741"/>
    </source>
</evidence>
<comment type="subcellular location">
    <subcellularLocation>
        <location evidence="6 8">Cytoplasm</location>
    </subcellularLocation>
</comment>
<feature type="binding site" evidence="6">
    <location>
        <position position="39"/>
    </location>
    <ligand>
        <name>AMP</name>
        <dbReference type="ChEBI" id="CHEBI:456215"/>
    </ligand>
</feature>
<feature type="binding site" evidence="6">
    <location>
        <position position="160"/>
    </location>
    <ligand>
        <name>AMP</name>
        <dbReference type="ChEBI" id="CHEBI:456215"/>
    </ligand>
</feature>
<feature type="region of interest" description="LID" evidence="6">
    <location>
        <begin position="126"/>
        <end position="163"/>
    </location>
</feature>
<evidence type="ECO:0000256" key="1">
    <source>
        <dbReference type="ARBA" id="ARBA00022679"/>
    </source>
</evidence>
<keyword evidence="6" id="KW-0479">Metal-binding</keyword>
<dbReference type="InterPro" id="IPR033690">
    <property type="entry name" value="Adenylat_kinase_CS"/>
</dbReference>
<dbReference type="InterPro" id="IPR027417">
    <property type="entry name" value="P-loop_NTPase"/>
</dbReference>
<comment type="domain">
    <text evidence="6">Consists of three domains, a large central CORE domain and two small peripheral domains, NMPbind and LID, which undergo movements during catalysis. The LID domain closes over the site of phosphoryl transfer upon ATP binding. Assembling and dissambling the active center during each catalytic cycle provides an effective means to prevent ATP hydrolysis. Some bacteria have evolved a zinc-coordinating structure that stabilizes the LID domain.</text>
</comment>
<dbReference type="InterPro" id="IPR006259">
    <property type="entry name" value="Adenyl_kin_sub"/>
</dbReference>
<comment type="similarity">
    <text evidence="6 7">Belongs to the adenylate kinase family.</text>
</comment>
<evidence type="ECO:0000313" key="11">
    <source>
        <dbReference type="Proteomes" id="UP000032722"/>
    </source>
</evidence>
<dbReference type="Proteomes" id="UP000032722">
    <property type="component" value="Chromosome"/>
</dbReference>
<evidence type="ECO:0000313" key="10">
    <source>
        <dbReference type="EMBL" id="AKA49975.1"/>
    </source>
</evidence>
<name>A0A0D5ZJX5_9BACT</name>
<dbReference type="GO" id="GO:0005524">
    <property type="term" value="F:ATP binding"/>
    <property type="evidence" value="ECO:0007669"/>
    <property type="project" value="UniProtKB-UniRule"/>
</dbReference>